<proteinExistence type="predicted"/>
<dbReference type="SUPFAM" id="SSF53098">
    <property type="entry name" value="Ribonuclease H-like"/>
    <property type="match status" value="1"/>
</dbReference>
<dbReference type="InterPro" id="IPR036397">
    <property type="entry name" value="RNaseH_sf"/>
</dbReference>
<dbReference type="GO" id="GO:0015074">
    <property type="term" value="P:DNA integration"/>
    <property type="evidence" value="ECO:0007669"/>
    <property type="project" value="InterPro"/>
</dbReference>
<feature type="domain" description="Integrase catalytic" evidence="1">
    <location>
        <begin position="4"/>
        <end position="168"/>
    </location>
</feature>
<name>A0AAE0RAY8_9TELE</name>
<dbReference type="GO" id="GO:0003676">
    <property type="term" value="F:nucleic acid binding"/>
    <property type="evidence" value="ECO:0007669"/>
    <property type="project" value="InterPro"/>
</dbReference>
<dbReference type="EMBL" id="JAUCMX010000004">
    <property type="protein sequence ID" value="KAK3548481.1"/>
    <property type="molecule type" value="Genomic_DNA"/>
</dbReference>
<dbReference type="Gene3D" id="3.30.420.10">
    <property type="entry name" value="Ribonuclease H-like superfamily/Ribonuclease H"/>
    <property type="match status" value="1"/>
</dbReference>
<organism evidence="2 3">
    <name type="scientific">Hemibagrus guttatus</name>
    <dbReference type="NCBI Taxonomy" id="175788"/>
    <lineage>
        <taxon>Eukaryota</taxon>
        <taxon>Metazoa</taxon>
        <taxon>Chordata</taxon>
        <taxon>Craniata</taxon>
        <taxon>Vertebrata</taxon>
        <taxon>Euteleostomi</taxon>
        <taxon>Actinopterygii</taxon>
        <taxon>Neopterygii</taxon>
        <taxon>Teleostei</taxon>
        <taxon>Ostariophysi</taxon>
        <taxon>Siluriformes</taxon>
        <taxon>Bagridae</taxon>
        <taxon>Hemibagrus</taxon>
    </lineage>
</organism>
<reference evidence="2" key="1">
    <citation type="submission" date="2023-06" db="EMBL/GenBank/DDBJ databases">
        <title>Male Hemibagrus guttatus genome.</title>
        <authorList>
            <person name="Bian C."/>
        </authorList>
    </citation>
    <scope>NUCLEOTIDE SEQUENCE</scope>
    <source>
        <strain evidence="2">Male_cb2023</strain>
        <tissue evidence="2">Muscle</tissue>
    </source>
</reference>
<dbReference type="InterPro" id="IPR001584">
    <property type="entry name" value="Integrase_cat-core"/>
</dbReference>
<gene>
    <name evidence="2" type="ORF">QTP70_013307</name>
</gene>
<accession>A0AAE0RAY8</accession>
<dbReference type="PANTHER" id="PTHR37984:SF15">
    <property type="entry name" value="INTEGRASE CATALYTIC DOMAIN-CONTAINING PROTEIN"/>
    <property type="match status" value="1"/>
</dbReference>
<comment type="caution">
    <text evidence="2">The sequence shown here is derived from an EMBL/GenBank/DDBJ whole genome shotgun (WGS) entry which is preliminary data.</text>
</comment>
<sequence>MGLLEPLPVPKRLWSDMAVDFITDLPDSKRFNTILVAVDRFSKACHLVQLKGLPTAMTTATTLFDQVFQSNGIPEDIVSERGPQFTSRVCKAFCSLLGVIIGQRSGYNPQSNCQTERLNQESSQYLQTYCSLEQHRRSEFLPWAEYAQNSLIHSSMGFTPFQCVLGYQPPLFL</sequence>
<keyword evidence="3" id="KW-1185">Reference proteome</keyword>
<dbReference type="InterPro" id="IPR012337">
    <property type="entry name" value="RNaseH-like_sf"/>
</dbReference>
<dbReference type="PROSITE" id="PS50994">
    <property type="entry name" value="INTEGRASE"/>
    <property type="match status" value="1"/>
</dbReference>
<dbReference type="PANTHER" id="PTHR37984">
    <property type="entry name" value="PROTEIN CBG26694"/>
    <property type="match status" value="1"/>
</dbReference>
<dbReference type="AlphaFoldDB" id="A0AAE0RAY8"/>
<evidence type="ECO:0000313" key="2">
    <source>
        <dbReference type="EMBL" id="KAK3548481.1"/>
    </source>
</evidence>
<evidence type="ECO:0000313" key="3">
    <source>
        <dbReference type="Proteomes" id="UP001274896"/>
    </source>
</evidence>
<evidence type="ECO:0000259" key="1">
    <source>
        <dbReference type="PROSITE" id="PS50994"/>
    </source>
</evidence>
<protein>
    <recommendedName>
        <fullName evidence="1">Integrase catalytic domain-containing protein</fullName>
    </recommendedName>
</protein>
<dbReference type="Proteomes" id="UP001274896">
    <property type="component" value="Unassembled WGS sequence"/>
</dbReference>
<dbReference type="Pfam" id="PF00665">
    <property type="entry name" value="rve"/>
    <property type="match status" value="1"/>
</dbReference>
<dbReference type="InterPro" id="IPR050951">
    <property type="entry name" value="Retrovirus_Pol_polyprotein"/>
</dbReference>